<keyword evidence="3 6" id="KW-0812">Transmembrane</keyword>
<dbReference type="InterPro" id="IPR036259">
    <property type="entry name" value="MFS_trans_sf"/>
</dbReference>
<feature type="transmembrane region" description="Helical" evidence="6">
    <location>
        <begin position="503"/>
        <end position="526"/>
    </location>
</feature>
<feature type="transmembrane region" description="Helical" evidence="6">
    <location>
        <begin position="300"/>
        <end position="321"/>
    </location>
</feature>
<evidence type="ECO:0000256" key="5">
    <source>
        <dbReference type="ARBA" id="ARBA00023136"/>
    </source>
</evidence>
<feature type="transmembrane region" description="Helical" evidence="6">
    <location>
        <begin position="62"/>
        <end position="81"/>
    </location>
</feature>
<name>A0AAP0LZW6_9ROSI</name>
<evidence type="ECO:0000256" key="6">
    <source>
        <dbReference type="SAM" id="Phobius"/>
    </source>
</evidence>
<reference evidence="7 8" key="1">
    <citation type="submission" date="2024-05" db="EMBL/GenBank/DDBJ databases">
        <title>Haplotype-resolved chromosome-level genome assembly of Huyou (Citrus changshanensis).</title>
        <authorList>
            <person name="Miao C."/>
            <person name="Chen W."/>
            <person name="Wu Y."/>
            <person name="Wang L."/>
            <person name="Zhao S."/>
            <person name="Grierson D."/>
            <person name="Xu C."/>
            <person name="Chen K."/>
        </authorList>
    </citation>
    <scope>NUCLEOTIDE SEQUENCE [LARGE SCALE GENOMIC DNA]</scope>
    <source>
        <strain evidence="7">01-14</strain>
        <tissue evidence="7">Leaf</tissue>
    </source>
</reference>
<comment type="subcellular location">
    <subcellularLocation>
        <location evidence="1">Membrane</location>
        <topology evidence="1">Multi-pass membrane protein</topology>
    </subcellularLocation>
</comment>
<dbReference type="SUPFAM" id="SSF103473">
    <property type="entry name" value="MFS general substrate transporter"/>
    <property type="match status" value="1"/>
</dbReference>
<accession>A0AAP0LZW6</accession>
<evidence type="ECO:0000256" key="1">
    <source>
        <dbReference type="ARBA" id="ARBA00004141"/>
    </source>
</evidence>
<dbReference type="EMBL" id="JBCGBO010000006">
    <property type="protein sequence ID" value="KAK9193465.1"/>
    <property type="molecule type" value="Genomic_DNA"/>
</dbReference>
<protein>
    <submittedName>
        <fullName evidence="7">Uncharacterized protein</fullName>
    </submittedName>
</protein>
<dbReference type="Proteomes" id="UP001428341">
    <property type="component" value="Unassembled WGS sequence"/>
</dbReference>
<evidence type="ECO:0000256" key="3">
    <source>
        <dbReference type="ARBA" id="ARBA00022692"/>
    </source>
</evidence>
<proteinExistence type="inferred from homology"/>
<keyword evidence="5 6" id="KW-0472">Membrane</keyword>
<dbReference type="GO" id="GO:0022857">
    <property type="term" value="F:transmembrane transporter activity"/>
    <property type="evidence" value="ECO:0007669"/>
    <property type="project" value="InterPro"/>
</dbReference>
<comment type="caution">
    <text evidence="7">The sequence shown here is derived from an EMBL/GenBank/DDBJ whole genome shotgun (WGS) entry which is preliminary data.</text>
</comment>
<evidence type="ECO:0000313" key="8">
    <source>
        <dbReference type="Proteomes" id="UP001428341"/>
    </source>
</evidence>
<evidence type="ECO:0000256" key="2">
    <source>
        <dbReference type="ARBA" id="ARBA00005982"/>
    </source>
</evidence>
<organism evidence="7 8">
    <name type="scientific">Citrus x changshan-huyou</name>
    <dbReference type="NCBI Taxonomy" id="2935761"/>
    <lineage>
        <taxon>Eukaryota</taxon>
        <taxon>Viridiplantae</taxon>
        <taxon>Streptophyta</taxon>
        <taxon>Embryophyta</taxon>
        <taxon>Tracheophyta</taxon>
        <taxon>Spermatophyta</taxon>
        <taxon>Magnoliopsida</taxon>
        <taxon>eudicotyledons</taxon>
        <taxon>Gunneridae</taxon>
        <taxon>Pentapetalae</taxon>
        <taxon>rosids</taxon>
        <taxon>malvids</taxon>
        <taxon>Sapindales</taxon>
        <taxon>Rutaceae</taxon>
        <taxon>Aurantioideae</taxon>
        <taxon>Citrus</taxon>
    </lineage>
</organism>
<gene>
    <name evidence="7" type="ORF">WN944_004162</name>
</gene>
<dbReference type="Gene3D" id="1.20.1250.20">
    <property type="entry name" value="MFS general substrate transporter like domains"/>
    <property type="match status" value="1"/>
</dbReference>
<feature type="transmembrane region" description="Helical" evidence="6">
    <location>
        <begin position="457"/>
        <end position="483"/>
    </location>
</feature>
<dbReference type="Pfam" id="PF00854">
    <property type="entry name" value="PTR2"/>
    <property type="match status" value="1"/>
</dbReference>
<dbReference type="AlphaFoldDB" id="A0AAP0LZW6"/>
<keyword evidence="4 6" id="KW-1133">Transmembrane helix</keyword>
<feature type="transmembrane region" description="Helical" evidence="6">
    <location>
        <begin position="153"/>
        <end position="171"/>
    </location>
</feature>
<dbReference type="InterPro" id="IPR000109">
    <property type="entry name" value="POT_fam"/>
</dbReference>
<evidence type="ECO:0000313" key="7">
    <source>
        <dbReference type="EMBL" id="KAK9193465.1"/>
    </source>
</evidence>
<feature type="transmembrane region" description="Helical" evidence="6">
    <location>
        <begin position="375"/>
        <end position="396"/>
    </location>
</feature>
<dbReference type="PANTHER" id="PTHR11654">
    <property type="entry name" value="OLIGOPEPTIDE TRANSPORTER-RELATED"/>
    <property type="match status" value="1"/>
</dbReference>
<sequence length="543" mass="60380">MAALLWADCLAQFVMWTMMEYLTEVWKISVVHAAGIVNIFSGLVLVLQLPIQYLVDTIISKYWMLVFSSLAYSVGIGLLTMSTPPVLAGFVGTCSEYKPECIVEGHKILFYAALGLLAFASSSCSVESTEFAEEQLEIAINEHISLSLIQREFFKLLLFMVPVAAIISISYIKPWNLRFGVSAICTVIATLLFLSGTCTYENKEPEGSPLTSVFRVFVASTTKLFYRLPSDASELYEGNDTDDSFFDSDDSSFVQPTCGLGCLDKAAVILPNGTIEQQETNRWRLCSVTEVEETKRLLRMIPICLTFIIPGVVSSIGNTYFVEQADLLNKKVGNLKATTVILLPYYNNVNKRVAKMYTGCLLLFALMGRKKYVPVVGFAISMVAAILCCITAAMVENRRLDVARSHGLIDKPDAEIPMSLFWLLPQFFLLGCFDGIREKSIDDFFTDQCPRSLRKYATLFSTAVTGLGVIGGVLSVYLVGIISESKGKDNWFQFTLNHSRLDNYYWVLAAFTAANFAVHIILAMLLPLRDASSEFLENFLEDA</sequence>
<feature type="transmembrane region" description="Helical" evidence="6">
    <location>
        <begin position="177"/>
        <end position="194"/>
    </location>
</feature>
<comment type="similarity">
    <text evidence="2">Belongs to the major facilitator superfamily. Proton-dependent oligopeptide transporter (POT/PTR) (TC 2.A.17) family.</text>
</comment>
<dbReference type="GO" id="GO:0016020">
    <property type="term" value="C:membrane"/>
    <property type="evidence" value="ECO:0007669"/>
    <property type="project" value="UniProtKB-SubCell"/>
</dbReference>
<feature type="transmembrane region" description="Helical" evidence="6">
    <location>
        <begin position="35"/>
        <end position="55"/>
    </location>
</feature>
<evidence type="ECO:0000256" key="4">
    <source>
        <dbReference type="ARBA" id="ARBA00022989"/>
    </source>
</evidence>
<keyword evidence="8" id="KW-1185">Reference proteome</keyword>